<dbReference type="AlphaFoldDB" id="A0AA41VZP1"/>
<accession>A0AA41VZP1</accession>
<gene>
    <name evidence="1" type="ORF">MKW94_020627</name>
</gene>
<dbReference type="Proteomes" id="UP001177140">
    <property type="component" value="Unassembled WGS sequence"/>
</dbReference>
<proteinExistence type="predicted"/>
<organism evidence="1 2">
    <name type="scientific">Papaver nudicaule</name>
    <name type="common">Iceland poppy</name>
    <dbReference type="NCBI Taxonomy" id="74823"/>
    <lineage>
        <taxon>Eukaryota</taxon>
        <taxon>Viridiplantae</taxon>
        <taxon>Streptophyta</taxon>
        <taxon>Embryophyta</taxon>
        <taxon>Tracheophyta</taxon>
        <taxon>Spermatophyta</taxon>
        <taxon>Magnoliopsida</taxon>
        <taxon>Ranunculales</taxon>
        <taxon>Papaveraceae</taxon>
        <taxon>Papaveroideae</taxon>
        <taxon>Papaver</taxon>
    </lineage>
</organism>
<comment type="caution">
    <text evidence="1">The sequence shown here is derived from an EMBL/GenBank/DDBJ whole genome shotgun (WGS) entry which is preliminary data.</text>
</comment>
<keyword evidence="2" id="KW-1185">Reference proteome</keyword>
<reference evidence="1" key="1">
    <citation type="submission" date="2022-03" db="EMBL/GenBank/DDBJ databases">
        <title>A functionally conserved STORR gene fusion in Papaver species that diverged 16.8 million years ago.</title>
        <authorList>
            <person name="Catania T."/>
        </authorList>
    </citation>
    <scope>NUCLEOTIDE SEQUENCE</scope>
    <source>
        <strain evidence="1">S-191538</strain>
    </source>
</reference>
<protein>
    <submittedName>
        <fullName evidence="1">Uncharacterized protein</fullName>
    </submittedName>
</protein>
<name>A0AA41VZP1_PAPNU</name>
<sequence>MKVSLLILAKCEQPFYSFNASLQNTDTTNIRSRLPKMDGAMIIYFPNGTRNVTTRDIRVFFILVCGFADERVRRIQMLYLGCAPHQYLAGARVFFDSRNTMQAVLRGQERVSMTINGVQAIAFAFERRPPTTGVVAARSPPPAPATP</sequence>
<dbReference type="EMBL" id="JAJJMA010326984">
    <property type="protein sequence ID" value="MCL7050357.1"/>
    <property type="molecule type" value="Genomic_DNA"/>
</dbReference>
<evidence type="ECO:0000313" key="1">
    <source>
        <dbReference type="EMBL" id="MCL7050357.1"/>
    </source>
</evidence>
<evidence type="ECO:0000313" key="2">
    <source>
        <dbReference type="Proteomes" id="UP001177140"/>
    </source>
</evidence>